<dbReference type="InterPro" id="IPR010499">
    <property type="entry name" value="AraC_E-bd"/>
</dbReference>
<organism evidence="2 3">
    <name type="scientific">Flavobacterium endophyticum</name>
    <dbReference type="NCBI Taxonomy" id="1540163"/>
    <lineage>
        <taxon>Bacteria</taxon>
        <taxon>Pseudomonadati</taxon>
        <taxon>Bacteroidota</taxon>
        <taxon>Flavobacteriia</taxon>
        <taxon>Flavobacteriales</taxon>
        <taxon>Flavobacteriaceae</taxon>
        <taxon>Flavobacterium</taxon>
    </lineage>
</organism>
<gene>
    <name evidence="2" type="ORF">CLV94_2908</name>
</gene>
<dbReference type="CDD" id="cd02440">
    <property type="entry name" value="AdoMet_MTases"/>
    <property type="match status" value="1"/>
</dbReference>
<accession>A0A495M8E4</accession>
<sequence length="383" mass="43449">MRIITIDYFSTMEPIIKNLPPTQLVGMRLKMSLSDNKTFLLWNSFMPRRKEIKNSISTDLYSMQVYDASYFDNFSLDAEFTKWAAVAVNDSANIPEGMETYGLKGGDYAVFMHKGGPAEGAKVFDYIFQTWLPASDYVLDQREHFELLGSKYKNNDPESEEEIWIPVKLKKELIDKTKIAVGLFDKLAESYQTRCMDVSLYSDSFNRFCDSIAKQDAALLELACGPGNVTKYLLDKRPDFKILGTDLAPRMLELAKANNPTAVFELMDCKDLGKVSEIYDGIVCAFCLPYLSKEETAKLLQDAYKVLASDGVLFLSTMEDDYEKSGWEKASNGEEVFMHYHKAEFLVAELKYNGFIVIDQQRKITEGRDGAPVTDLLLIARKA</sequence>
<keyword evidence="3" id="KW-1185">Reference proteome</keyword>
<protein>
    <submittedName>
        <fullName evidence="2">Putative transcriptional regulator YdeE</fullName>
    </submittedName>
</protein>
<dbReference type="AlphaFoldDB" id="A0A495M8E4"/>
<feature type="domain" description="AraC effector-binding" evidence="1">
    <location>
        <begin position="12"/>
        <end position="168"/>
    </location>
</feature>
<dbReference type="Gene3D" id="3.20.80.10">
    <property type="entry name" value="Regulatory factor, effector binding domain"/>
    <property type="match status" value="1"/>
</dbReference>
<evidence type="ECO:0000259" key="1">
    <source>
        <dbReference type="SMART" id="SM00871"/>
    </source>
</evidence>
<dbReference type="SMART" id="SM00871">
    <property type="entry name" value="AraC_E_bind"/>
    <property type="match status" value="1"/>
</dbReference>
<comment type="caution">
    <text evidence="2">The sequence shown here is derived from an EMBL/GenBank/DDBJ whole genome shotgun (WGS) entry which is preliminary data.</text>
</comment>
<dbReference type="InterPro" id="IPR050908">
    <property type="entry name" value="SmbC-like"/>
</dbReference>
<dbReference type="InterPro" id="IPR041698">
    <property type="entry name" value="Methyltransf_25"/>
</dbReference>
<reference evidence="2 3" key="1">
    <citation type="submission" date="2018-10" db="EMBL/GenBank/DDBJ databases">
        <title>Genomic Encyclopedia of Archaeal and Bacterial Type Strains, Phase II (KMG-II): from individual species to whole genera.</title>
        <authorList>
            <person name="Goeker M."/>
        </authorList>
    </citation>
    <scope>NUCLEOTIDE SEQUENCE [LARGE SCALE GENOMIC DNA]</scope>
    <source>
        <strain evidence="2 3">DSM 29537</strain>
    </source>
</reference>
<dbReference type="EMBL" id="RBLC01000004">
    <property type="protein sequence ID" value="RKS20529.1"/>
    <property type="molecule type" value="Genomic_DNA"/>
</dbReference>
<evidence type="ECO:0000313" key="2">
    <source>
        <dbReference type="EMBL" id="RKS20529.1"/>
    </source>
</evidence>
<dbReference type="InterPro" id="IPR029442">
    <property type="entry name" value="GyrI-like"/>
</dbReference>
<dbReference type="InterPro" id="IPR011256">
    <property type="entry name" value="Reg_factor_effector_dom_sf"/>
</dbReference>
<dbReference type="SUPFAM" id="SSF55136">
    <property type="entry name" value="Probable bacterial effector-binding domain"/>
    <property type="match status" value="1"/>
</dbReference>
<name>A0A495M8E4_9FLAO</name>
<dbReference type="PANTHER" id="PTHR40055:SF1">
    <property type="entry name" value="TRANSCRIPTIONAL REGULATOR YGIV-RELATED"/>
    <property type="match status" value="1"/>
</dbReference>
<dbReference type="SUPFAM" id="SSF53335">
    <property type="entry name" value="S-adenosyl-L-methionine-dependent methyltransferases"/>
    <property type="match status" value="1"/>
</dbReference>
<dbReference type="Proteomes" id="UP000277579">
    <property type="component" value="Unassembled WGS sequence"/>
</dbReference>
<dbReference type="Pfam" id="PF06445">
    <property type="entry name" value="GyrI-like"/>
    <property type="match status" value="1"/>
</dbReference>
<dbReference type="Pfam" id="PF13649">
    <property type="entry name" value="Methyltransf_25"/>
    <property type="match status" value="1"/>
</dbReference>
<proteinExistence type="predicted"/>
<dbReference type="Gene3D" id="3.40.50.150">
    <property type="entry name" value="Vaccinia Virus protein VP39"/>
    <property type="match status" value="1"/>
</dbReference>
<dbReference type="PANTHER" id="PTHR40055">
    <property type="entry name" value="TRANSCRIPTIONAL REGULATOR YGIV-RELATED"/>
    <property type="match status" value="1"/>
</dbReference>
<evidence type="ECO:0000313" key="3">
    <source>
        <dbReference type="Proteomes" id="UP000277579"/>
    </source>
</evidence>
<dbReference type="InterPro" id="IPR029063">
    <property type="entry name" value="SAM-dependent_MTases_sf"/>
</dbReference>